<comment type="caution">
    <text evidence="12">The sequence shown here is derived from an EMBL/GenBank/DDBJ whole genome shotgun (WGS) entry which is preliminary data.</text>
</comment>
<sequence length="273" mass="31102">MDIREPGGFLSGEDFGIIISEWNFSIRGSKAFRIPQEGDKKMTRILVVDDEPSIVTLLTFNLERAGFEVQSADDGLKGLKMATEGNYDLIILDLMLPGMDGLEICKTLRQEKNSTPILILTAKEDEFDKILGLELGADDYLTKPFSPREVVARVKAILRRTKAGQLQEKEEGEGPIQIGELKIFPNRYEAFFRGEKLNLTPKEFELLLYLANHKDRVLSREQLLDAVWNYDFTGDTRIVDVHISHLREKIEEDTKNPKYIKTVRGFGYKMAGE</sequence>
<evidence type="ECO:0000256" key="5">
    <source>
        <dbReference type="ARBA" id="ARBA00023015"/>
    </source>
</evidence>
<evidence type="ECO:0000256" key="7">
    <source>
        <dbReference type="ARBA" id="ARBA00023163"/>
    </source>
</evidence>
<dbReference type="PROSITE" id="PS50110">
    <property type="entry name" value="RESPONSE_REGULATORY"/>
    <property type="match status" value="1"/>
</dbReference>
<evidence type="ECO:0000256" key="4">
    <source>
        <dbReference type="ARBA" id="ARBA00023012"/>
    </source>
</evidence>
<reference evidence="12 13" key="1">
    <citation type="submission" date="2016-01" db="EMBL/GenBank/DDBJ databases">
        <title>Draft Genome Sequences of Seven Thermophilic Sporeformers Isolated from Foods.</title>
        <authorList>
            <person name="Berendsen E.M."/>
            <person name="Wells-Bennik M.H."/>
            <person name="Krawcyk A.O."/>
            <person name="De Jong A."/>
            <person name="Holsappel S."/>
            <person name="Eijlander R.T."/>
            <person name="Kuipers O.P."/>
        </authorList>
    </citation>
    <scope>NUCLEOTIDE SEQUENCE [LARGE SCALE GENOMIC DNA]</scope>
    <source>
        <strain evidence="12 13">B4135</strain>
    </source>
</reference>
<dbReference type="InterPro" id="IPR001789">
    <property type="entry name" value="Sig_transdc_resp-reg_receiver"/>
</dbReference>
<dbReference type="PROSITE" id="PS51755">
    <property type="entry name" value="OMPR_PHOB"/>
    <property type="match status" value="1"/>
</dbReference>
<feature type="DNA-binding region" description="OmpR/PhoB-type" evidence="9">
    <location>
        <begin position="173"/>
        <end position="272"/>
    </location>
</feature>
<evidence type="ECO:0000313" key="12">
    <source>
        <dbReference type="EMBL" id="KYD09000.1"/>
    </source>
</evidence>
<evidence type="ECO:0000256" key="1">
    <source>
        <dbReference type="ARBA" id="ARBA00004496"/>
    </source>
</evidence>
<evidence type="ECO:0008006" key="14">
    <source>
        <dbReference type="Google" id="ProtNLM"/>
    </source>
</evidence>
<evidence type="ECO:0000256" key="6">
    <source>
        <dbReference type="ARBA" id="ARBA00023125"/>
    </source>
</evidence>
<evidence type="ECO:0000256" key="2">
    <source>
        <dbReference type="ARBA" id="ARBA00022490"/>
    </source>
</evidence>
<protein>
    <recommendedName>
        <fullName evidence="14">Alkaline phosphatase synthesis transcriptional regulatory protein PhoP</fullName>
    </recommendedName>
</protein>
<dbReference type="GO" id="GO:0032993">
    <property type="term" value="C:protein-DNA complex"/>
    <property type="evidence" value="ECO:0007669"/>
    <property type="project" value="TreeGrafter"/>
</dbReference>
<dbReference type="Gene3D" id="3.40.50.2300">
    <property type="match status" value="1"/>
</dbReference>
<keyword evidence="5" id="KW-0805">Transcription regulation</keyword>
<dbReference type="InterPro" id="IPR039420">
    <property type="entry name" value="WalR-like"/>
</dbReference>
<dbReference type="InterPro" id="IPR036388">
    <property type="entry name" value="WH-like_DNA-bd_sf"/>
</dbReference>
<dbReference type="AlphaFoldDB" id="A0A150L9S8"/>
<evidence type="ECO:0000256" key="3">
    <source>
        <dbReference type="ARBA" id="ARBA00022553"/>
    </source>
</evidence>
<dbReference type="CDD" id="cd00383">
    <property type="entry name" value="trans_reg_C"/>
    <property type="match status" value="1"/>
</dbReference>
<dbReference type="FunFam" id="1.10.10.10:FF:000089">
    <property type="entry name" value="Alkaline phosphatase synthesis response regulator"/>
    <property type="match status" value="1"/>
</dbReference>
<dbReference type="GO" id="GO:0006355">
    <property type="term" value="P:regulation of DNA-templated transcription"/>
    <property type="evidence" value="ECO:0007669"/>
    <property type="project" value="InterPro"/>
</dbReference>
<evidence type="ECO:0000259" key="10">
    <source>
        <dbReference type="PROSITE" id="PS50110"/>
    </source>
</evidence>
<evidence type="ECO:0000256" key="8">
    <source>
        <dbReference type="PROSITE-ProRule" id="PRU00169"/>
    </source>
</evidence>
<dbReference type="PANTHER" id="PTHR48111">
    <property type="entry name" value="REGULATOR OF RPOS"/>
    <property type="match status" value="1"/>
</dbReference>
<proteinExistence type="predicted"/>
<dbReference type="Proteomes" id="UP000075683">
    <property type="component" value="Unassembled WGS sequence"/>
</dbReference>
<dbReference type="GO" id="GO:0000156">
    <property type="term" value="F:phosphorelay response regulator activity"/>
    <property type="evidence" value="ECO:0007669"/>
    <property type="project" value="TreeGrafter"/>
</dbReference>
<comment type="subcellular location">
    <subcellularLocation>
        <location evidence="1">Cytoplasm</location>
    </subcellularLocation>
</comment>
<keyword evidence="2" id="KW-0963">Cytoplasm</keyword>
<keyword evidence="4" id="KW-0902">Two-component regulatory system</keyword>
<dbReference type="Pfam" id="PF00486">
    <property type="entry name" value="Trans_reg_C"/>
    <property type="match status" value="1"/>
</dbReference>
<feature type="domain" description="Response regulatory" evidence="10">
    <location>
        <begin position="44"/>
        <end position="158"/>
    </location>
</feature>
<evidence type="ECO:0000256" key="9">
    <source>
        <dbReference type="PROSITE-ProRule" id="PRU01091"/>
    </source>
</evidence>
<dbReference type="SUPFAM" id="SSF46894">
    <property type="entry name" value="C-terminal effector domain of the bipartite response regulators"/>
    <property type="match status" value="1"/>
</dbReference>
<feature type="modified residue" description="4-aspartylphosphate" evidence="8">
    <location>
        <position position="93"/>
    </location>
</feature>
<dbReference type="SMART" id="SM00448">
    <property type="entry name" value="REC"/>
    <property type="match status" value="1"/>
</dbReference>
<dbReference type="PANTHER" id="PTHR48111:SF73">
    <property type="entry name" value="ALKALINE PHOSPHATASE SYNTHESIS TRANSCRIPTIONAL REGULATORY PROTEIN PHOP"/>
    <property type="match status" value="1"/>
</dbReference>
<gene>
    <name evidence="12" type="ORF">B4135_3911</name>
</gene>
<dbReference type="SMART" id="SM00862">
    <property type="entry name" value="Trans_reg_C"/>
    <property type="match status" value="1"/>
</dbReference>
<dbReference type="Pfam" id="PF00072">
    <property type="entry name" value="Response_reg"/>
    <property type="match status" value="1"/>
</dbReference>
<keyword evidence="7" id="KW-0804">Transcription</keyword>
<dbReference type="GO" id="GO:0005829">
    <property type="term" value="C:cytosol"/>
    <property type="evidence" value="ECO:0007669"/>
    <property type="project" value="TreeGrafter"/>
</dbReference>
<dbReference type="STRING" id="301148.B4135_3911"/>
<dbReference type="SUPFAM" id="SSF52172">
    <property type="entry name" value="CheY-like"/>
    <property type="match status" value="1"/>
</dbReference>
<dbReference type="FunFam" id="3.40.50.2300:FF:000001">
    <property type="entry name" value="DNA-binding response regulator PhoB"/>
    <property type="match status" value="1"/>
</dbReference>
<dbReference type="PATRIC" id="fig|301148.3.peg.1979"/>
<feature type="domain" description="OmpR/PhoB-type" evidence="11">
    <location>
        <begin position="173"/>
        <end position="272"/>
    </location>
</feature>
<keyword evidence="6 9" id="KW-0238">DNA-binding</keyword>
<dbReference type="EMBL" id="LQYT01000133">
    <property type="protein sequence ID" value="KYD09000.1"/>
    <property type="molecule type" value="Genomic_DNA"/>
</dbReference>
<evidence type="ECO:0000259" key="11">
    <source>
        <dbReference type="PROSITE" id="PS51755"/>
    </source>
</evidence>
<dbReference type="Gene3D" id="6.10.250.690">
    <property type="match status" value="1"/>
</dbReference>
<dbReference type="GO" id="GO:0000976">
    <property type="term" value="F:transcription cis-regulatory region binding"/>
    <property type="evidence" value="ECO:0007669"/>
    <property type="project" value="TreeGrafter"/>
</dbReference>
<dbReference type="InterPro" id="IPR011006">
    <property type="entry name" value="CheY-like_superfamily"/>
</dbReference>
<dbReference type="Gene3D" id="1.10.10.10">
    <property type="entry name" value="Winged helix-like DNA-binding domain superfamily/Winged helix DNA-binding domain"/>
    <property type="match status" value="1"/>
</dbReference>
<accession>A0A150L9S8</accession>
<keyword evidence="3 8" id="KW-0597">Phosphoprotein</keyword>
<evidence type="ECO:0000313" key="13">
    <source>
        <dbReference type="Proteomes" id="UP000075683"/>
    </source>
</evidence>
<dbReference type="InterPro" id="IPR001867">
    <property type="entry name" value="OmpR/PhoB-type_DNA-bd"/>
</dbReference>
<name>A0A150L9S8_9BACI</name>
<dbReference type="InterPro" id="IPR016032">
    <property type="entry name" value="Sig_transdc_resp-reg_C-effctor"/>
</dbReference>
<organism evidence="12 13">
    <name type="scientific">Caldibacillus debilis</name>
    <dbReference type="NCBI Taxonomy" id="301148"/>
    <lineage>
        <taxon>Bacteria</taxon>
        <taxon>Bacillati</taxon>
        <taxon>Bacillota</taxon>
        <taxon>Bacilli</taxon>
        <taxon>Bacillales</taxon>
        <taxon>Bacillaceae</taxon>
        <taxon>Caldibacillus</taxon>
    </lineage>
</organism>